<gene>
    <name evidence="3" type="ORF">GCM10009765_73040</name>
</gene>
<dbReference type="PANTHER" id="PTHR14969:SF13">
    <property type="entry name" value="AT30094P"/>
    <property type="match status" value="1"/>
</dbReference>
<feature type="domain" description="Phosphatidic acid phosphatase type 2/haloperoxidase" evidence="2">
    <location>
        <begin position="64"/>
        <end position="170"/>
    </location>
</feature>
<keyword evidence="1" id="KW-1133">Transmembrane helix</keyword>
<evidence type="ECO:0000313" key="3">
    <source>
        <dbReference type="EMBL" id="GAA1713350.1"/>
    </source>
</evidence>
<protein>
    <recommendedName>
        <fullName evidence="2">Phosphatidic acid phosphatase type 2/haloperoxidase domain-containing protein</fullName>
    </recommendedName>
</protein>
<dbReference type="PANTHER" id="PTHR14969">
    <property type="entry name" value="SPHINGOSINE-1-PHOSPHATE PHOSPHOHYDROLASE"/>
    <property type="match status" value="1"/>
</dbReference>
<feature type="transmembrane region" description="Helical" evidence="1">
    <location>
        <begin position="131"/>
        <end position="149"/>
    </location>
</feature>
<evidence type="ECO:0000256" key="1">
    <source>
        <dbReference type="SAM" id="Phobius"/>
    </source>
</evidence>
<proteinExistence type="predicted"/>
<dbReference type="SUPFAM" id="SSF48317">
    <property type="entry name" value="Acid phosphatase/Vanadium-dependent haloperoxidase"/>
    <property type="match status" value="1"/>
</dbReference>
<feature type="transmembrane region" description="Helical" evidence="1">
    <location>
        <begin position="106"/>
        <end position="124"/>
    </location>
</feature>
<dbReference type="InterPro" id="IPR036938">
    <property type="entry name" value="PAP2/HPO_sf"/>
</dbReference>
<keyword evidence="4" id="KW-1185">Reference proteome</keyword>
<accession>A0ABN2IWS1</accession>
<dbReference type="InterPro" id="IPR000326">
    <property type="entry name" value="PAP2/HPO"/>
</dbReference>
<name>A0ABN2IWS1_9ACTN</name>
<dbReference type="Pfam" id="PF01569">
    <property type="entry name" value="PAP2"/>
    <property type="match status" value="1"/>
</dbReference>
<dbReference type="SMART" id="SM00014">
    <property type="entry name" value="acidPPc"/>
    <property type="match status" value="1"/>
</dbReference>
<keyword evidence="1" id="KW-0812">Transmembrane</keyword>
<evidence type="ECO:0000313" key="4">
    <source>
        <dbReference type="Proteomes" id="UP001500618"/>
    </source>
</evidence>
<reference evidence="3 4" key="1">
    <citation type="journal article" date="2019" name="Int. J. Syst. Evol. Microbiol.">
        <title>The Global Catalogue of Microorganisms (GCM) 10K type strain sequencing project: providing services to taxonomists for standard genome sequencing and annotation.</title>
        <authorList>
            <consortium name="The Broad Institute Genomics Platform"/>
            <consortium name="The Broad Institute Genome Sequencing Center for Infectious Disease"/>
            <person name="Wu L."/>
            <person name="Ma J."/>
        </authorList>
    </citation>
    <scope>NUCLEOTIDE SEQUENCE [LARGE SCALE GENOMIC DNA]</scope>
    <source>
        <strain evidence="3 4">JCM 14718</strain>
    </source>
</reference>
<sequence length="201" mass="21340">MGPDSTLFLQINQFAAATPWVHGFMAAYALWGGLVGLVLVLGCCWWRVRRERDGYRSMAGVLATGLSGVVALAVSSYLLGPLINRPRPFVAMPHVLQLLPHAADSSFPSDHAMVAGALAAGILLIHRRLGLVAVVFACLLAFARVYVGVHYPSDVISGLLIGFAVTAALMIPLVAALAPLLVRLARTPLRPLLVAGVVRDE</sequence>
<dbReference type="Proteomes" id="UP001500618">
    <property type="component" value="Unassembled WGS sequence"/>
</dbReference>
<comment type="caution">
    <text evidence="3">The sequence shown here is derived from an EMBL/GenBank/DDBJ whole genome shotgun (WGS) entry which is preliminary data.</text>
</comment>
<dbReference type="Gene3D" id="1.20.144.10">
    <property type="entry name" value="Phosphatidic acid phosphatase type 2/haloperoxidase"/>
    <property type="match status" value="1"/>
</dbReference>
<keyword evidence="1" id="KW-0472">Membrane</keyword>
<organism evidence="3 4">
    <name type="scientific">Fodinicola feengrottensis</name>
    <dbReference type="NCBI Taxonomy" id="435914"/>
    <lineage>
        <taxon>Bacteria</taxon>
        <taxon>Bacillati</taxon>
        <taxon>Actinomycetota</taxon>
        <taxon>Actinomycetes</taxon>
        <taxon>Mycobacteriales</taxon>
        <taxon>Fodinicola</taxon>
    </lineage>
</organism>
<dbReference type="RefSeq" id="WP_344314685.1">
    <property type="nucleotide sequence ID" value="NZ_BAAANY010000038.1"/>
</dbReference>
<feature type="transmembrane region" description="Helical" evidence="1">
    <location>
        <begin position="155"/>
        <end position="182"/>
    </location>
</feature>
<feature type="transmembrane region" description="Helical" evidence="1">
    <location>
        <begin position="20"/>
        <end position="46"/>
    </location>
</feature>
<feature type="transmembrane region" description="Helical" evidence="1">
    <location>
        <begin position="58"/>
        <end position="79"/>
    </location>
</feature>
<evidence type="ECO:0000259" key="2">
    <source>
        <dbReference type="SMART" id="SM00014"/>
    </source>
</evidence>
<dbReference type="EMBL" id="BAAANY010000038">
    <property type="protein sequence ID" value="GAA1713350.1"/>
    <property type="molecule type" value="Genomic_DNA"/>
</dbReference>